<dbReference type="OrthoDB" id="4114509at2759"/>
<dbReference type="SUPFAM" id="SSF51905">
    <property type="entry name" value="FAD/NAD(P)-binding domain"/>
    <property type="match status" value="1"/>
</dbReference>
<reference evidence="2 3" key="1">
    <citation type="journal article" date="2014" name="Genome Biol. Evol.">
        <title>Comparative genomics and transcriptomics analyses reveal divergent lifestyle features of nematode endoparasitic fungus Hirsutella minnesotensis.</title>
        <authorList>
            <person name="Lai Y."/>
            <person name="Liu K."/>
            <person name="Zhang X."/>
            <person name="Zhang X."/>
            <person name="Li K."/>
            <person name="Wang N."/>
            <person name="Shu C."/>
            <person name="Wu Y."/>
            <person name="Wang C."/>
            <person name="Bushley K.E."/>
            <person name="Xiang M."/>
            <person name="Liu X."/>
        </authorList>
    </citation>
    <scope>NUCLEOTIDE SEQUENCE [LARGE SCALE GENOMIC DNA]</scope>
    <source>
        <strain evidence="2 3">3608</strain>
    </source>
</reference>
<dbReference type="AlphaFoldDB" id="A0A0F7ZIZ4"/>
<evidence type="ECO:0000313" key="3">
    <source>
        <dbReference type="Proteomes" id="UP000054481"/>
    </source>
</evidence>
<dbReference type="Proteomes" id="UP000054481">
    <property type="component" value="Unassembled WGS sequence"/>
</dbReference>
<proteinExistence type="predicted"/>
<evidence type="ECO:0000256" key="1">
    <source>
        <dbReference type="SAM" id="Coils"/>
    </source>
</evidence>
<dbReference type="InterPro" id="IPR036188">
    <property type="entry name" value="FAD/NAD-bd_sf"/>
</dbReference>
<evidence type="ECO:0000313" key="2">
    <source>
        <dbReference type="EMBL" id="KJZ69080.1"/>
    </source>
</evidence>
<accession>A0A0F7ZIZ4</accession>
<name>A0A0F7ZIZ4_9HYPO</name>
<organism evidence="2 3">
    <name type="scientific">Hirsutella minnesotensis 3608</name>
    <dbReference type="NCBI Taxonomy" id="1043627"/>
    <lineage>
        <taxon>Eukaryota</taxon>
        <taxon>Fungi</taxon>
        <taxon>Dikarya</taxon>
        <taxon>Ascomycota</taxon>
        <taxon>Pezizomycotina</taxon>
        <taxon>Sordariomycetes</taxon>
        <taxon>Hypocreomycetidae</taxon>
        <taxon>Hypocreales</taxon>
        <taxon>Ophiocordycipitaceae</taxon>
        <taxon>Hirsutella</taxon>
    </lineage>
</organism>
<dbReference type="EMBL" id="KQ030768">
    <property type="protein sequence ID" value="KJZ69080.1"/>
    <property type="molecule type" value="Genomic_DNA"/>
</dbReference>
<keyword evidence="3" id="KW-1185">Reference proteome</keyword>
<sequence>MAETISADYLVIGAGAMGMAFVDTLLADTNATVAIVDRYHCPGGHWTTAYPFVRLHQPSAFYGVNSKHLGQDAIDKVGWNSGMHELATCHEVCAYFSQVMYQHFLPSGRVTYFPKCDYTGDGKFHSIITARTFQVGKGTRIVDATFMRVTVPSMVPPAYDVARDVDLVTPNDLTKISRQYANYTVVGAGKTGIDTCLWLLAMGIDPSQIVWIMPRDSWLLDRSAYQPGPLFADTRHGNLQAQREAIMAATSVTDLFKRLDASGQLLRLSDKVWPTMFRCATVSAAELEQIRKIETVVRMGRVVRIGKDEVVLERGSHRPNPDTLYIDCSADGLAKIGPVPVFKGNQITLQSVRTCQQVFSAAFISHVESTYDDEKVKNELCRPIPHPHEGTDWLMVAILNLRNRLRWEAEPKTVAWLGQARLNWDTLPPLSEDPEERRAELQTRAKLIEALAEKLQKLLGDMPEKEAEKAKAQIARP</sequence>
<dbReference type="Gene3D" id="3.50.50.60">
    <property type="entry name" value="FAD/NAD(P)-binding domain"/>
    <property type="match status" value="1"/>
</dbReference>
<gene>
    <name evidence="2" type="ORF">HIM_11530</name>
</gene>
<evidence type="ECO:0008006" key="4">
    <source>
        <dbReference type="Google" id="ProtNLM"/>
    </source>
</evidence>
<feature type="coiled-coil region" evidence="1">
    <location>
        <begin position="438"/>
        <end position="468"/>
    </location>
</feature>
<keyword evidence="1" id="KW-0175">Coiled coil</keyword>
<protein>
    <recommendedName>
        <fullName evidence="4">FAD/NAD(P)-binding domain-containing protein</fullName>
    </recommendedName>
</protein>